<feature type="transmembrane region" description="Helical" evidence="2">
    <location>
        <begin position="289"/>
        <end position="306"/>
    </location>
</feature>
<name>Q237N2_TETTS</name>
<dbReference type="GeneID" id="7825151"/>
<dbReference type="GO" id="GO:0098855">
    <property type="term" value="C:HCN channel complex"/>
    <property type="evidence" value="ECO:0007669"/>
    <property type="project" value="TreeGrafter"/>
</dbReference>
<dbReference type="KEGG" id="tet:TTHERM_00321540"/>
<accession>Q237N2</accession>
<feature type="domain" description="Cyclic nucleotide-binding" evidence="3">
    <location>
        <begin position="396"/>
        <end position="498"/>
    </location>
</feature>
<dbReference type="InterPro" id="IPR014710">
    <property type="entry name" value="RmlC-like_jellyroll"/>
</dbReference>
<dbReference type="SMART" id="SM00100">
    <property type="entry name" value="cNMP"/>
    <property type="match status" value="1"/>
</dbReference>
<dbReference type="InterPro" id="IPR013099">
    <property type="entry name" value="K_chnl_dom"/>
</dbReference>
<keyword evidence="2" id="KW-1133">Transmembrane helix</keyword>
<dbReference type="EMBL" id="GG662743">
    <property type="protein sequence ID" value="EAR92709.2"/>
    <property type="molecule type" value="Genomic_DNA"/>
</dbReference>
<evidence type="ECO:0000256" key="2">
    <source>
        <dbReference type="SAM" id="Phobius"/>
    </source>
</evidence>
<feature type="transmembrane region" description="Helical" evidence="2">
    <location>
        <begin position="90"/>
        <end position="113"/>
    </location>
</feature>
<protein>
    <submittedName>
        <fullName evidence="4">Cation channel family protein</fullName>
    </submittedName>
</protein>
<proteinExistence type="predicted"/>
<gene>
    <name evidence="4" type="ORF">TTHERM_00321540</name>
</gene>
<dbReference type="OrthoDB" id="421226at2759"/>
<dbReference type="SUPFAM" id="SSF51206">
    <property type="entry name" value="cAMP-binding domain-like"/>
    <property type="match status" value="1"/>
</dbReference>
<dbReference type="GO" id="GO:0005249">
    <property type="term" value="F:voltage-gated potassium channel activity"/>
    <property type="evidence" value="ECO:0007669"/>
    <property type="project" value="TreeGrafter"/>
</dbReference>
<dbReference type="CDD" id="cd00038">
    <property type="entry name" value="CAP_ED"/>
    <property type="match status" value="1"/>
</dbReference>
<dbReference type="GO" id="GO:0003254">
    <property type="term" value="P:regulation of membrane depolarization"/>
    <property type="evidence" value="ECO:0007669"/>
    <property type="project" value="TreeGrafter"/>
</dbReference>
<dbReference type="PROSITE" id="PS50042">
    <property type="entry name" value="CNMP_BINDING_3"/>
    <property type="match status" value="1"/>
</dbReference>
<evidence type="ECO:0000256" key="1">
    <source>
        <dbReference type="SAM" id="MobiDB-lite"/>
    </source>
</evidence>
<feature type="compositionally biased region" description="Polar residues" evidence="1">
    <location>
        <begin position="1175"/>
        <end position="1186"/>
    </location>
</feature>
<dbReference type="InterPro" id="IPR051413">
    <property type="entry name" value="K/Na_HCN_channel"/>
</dbReference>
<dbReference type="Gene3D" id="2.60.120.10">
    <property type="entry name" value="Jelly Rolls"/>
    <property type="match status" value="1"/>
</dbReference>
<reference evidence="5" key="1">
    <citation type="journal article" date="2006" name="PLoS Biol.">
        <title>Macronuclear genome sequence of the ciliate Tetrahymena thermophila, a model eukaryote.</title>
        <authorList>
            <person name="Eisen J.A."/>
            <person name="Coyne R.S."/>
            <person name="Wu M."/>
            <person name="Wu D."/>
            <person name="Thiagarajan M."/>
            <person name="Wortman J.R."/>
            <person name="Badger J.H."/>
            <person name="Ren Q."/>
            <person name="Amedeo P."/>
            <person name="Jones K.M."/>
            <person name="Tallon L.J."/>
            <person name="Delcher A.L."/>
            <person name="Salzberg S.L."/>
            <person name="Silva J.C."/>
            <person name="Haas B.J."/>
            <person name="Majoros W.H."/>
            <person name="Farzad M."/>
            <person name="Carlton J.M."/>
            <person name="Smith R.K. Jr."/>
            <person name="Garg J."/>
            <person name="Pearlman R.E."/>
            <person name="Karrer K.M."/>
            <person name="Sun L."/>
            <person name="Manning G."/>
            <person name="Elde N.C."/>
            <person name="Turkewitz A.P."/>
            <person name="Asai D.J."/>
            <person name="Wilkes D.E."/>
            <person name="Wang Y."/>
            <person name="Cai H."/>
            <person name="Collins K."/>
            <person name="Stewart B.A."/>
            <person name="Lee S.R."/>
            <person name="Wilamowska K."/>
            <person name="Weinberg Z."/>
            <person name="Ruzzo W.L."/>
            <person name="Wloga D."/>
            <person name="Gaertig J."/>
            <person name="Frankel J."/>
            <person name="Tsao C.-C."/>
            <person name="Gorovsky M.A."/>
            <person name="Keeling P.J."/>
            <person name="Waller R.F."/>
            <person name="Patron N.J."/>
            <person name="Cherry J.M."/>
            <person name="Stover N.A."/>
            <person name="Krieger C.J."/>
            <person name="del Toro C."/>
            <person name="Ryder H.F."/>
            <person name="Williamson S.C."/>
            <person name="Barbeau R.A."/>
            <person name="Hamilton E.P."/>
            <person name="Orias E."/>
        </authorList>
    </citation>
    <scope>NUCLEOTIDE SEQUENCE [LARGE SCALE GENOMIC DNA]</scope>
    <source>
        <strain evidence="5">SB210</strain>
    </source>
</reference>
<evidence type="ECO:0000313" key="5">
    <source>
        <dbReference type="Proteomes" id="UP000009168"/>
    </source>
</evidence>
<dbReference type="Proteomes" id="UP000009168">
    <property type="component" value="Unassembled WGS sequence"/>
</dbReference>
<evidence type="ECO:0000313" key="4">
    <source>
        <dbReference type="EMBL" id="EAR92709.2"/>
    </source>
</evidence>
<keyword evidence="2" id="KW-0472">Membrane</keyword>
<dbReference type="Pfam" id="PF07885">
    <property type="entry name" value="Ion_trans_2"/>
    <property type="match status" value="1"/>
</dbReference>
<feature type="region of interest" description="Disordered" evidence="1">
    <location>
        <begin position="1167"/>
        <end position="1191"/>
    </location>
</feature>
<evidence type="ECO:0000259" key="3">
    <source>
        <dbReference type="PROSITE" id="PS50042"/>
    </source>
</evidence>
<dbReference type="InterPro" id="IPR000595">
    <property type="entry name" value="cNMP-bd_dom"/>
</dbReference>
<keyword evidence="5" id="KW-1185">Reference proteome</keyword>
<dbReference type="RefSeq" id="XP_001012954.2">
    <property type="nucleotide sequence ID" value="XM_001012954.2"/>
</dbReference>
<dbReference type="InterPro" id="IPR018490">
    <property type="entry name" value="cNMP-bd_dom_sf"/>
</dbReference>
<dbReference type="PANTHER" id="PTHR45689">
    <property type="entry name" value="I[[H]] CHANNEL, ISOFORM E"/>
    <property type="match status" value="1"/>
</dbReference>
<dbReference type="HOGENOM" id="CLU_268491_0_0_1"/>
<dbReference type="PANTHER" id="PTHR45689:SF5">
    <property type="entry name" value="I[[H]] CHANNEL, ISOFORM E"/>
    <property type="match status" value="1"/>
</dbReference>
<dbReference type="InParanoid" id="Q237N2"/>
<sequence length="1314" mass="154495">MSKQLIGQKNLQNGQKSQILQKAIFEASLEEKIKIFQKYNLDLLNNDYIDKKNQQRNNIFLFRTVDIVWRVLDYFPVFNPYNKCVIAWDVLQILAVFNLLFIYPLIFVIEAAFNNRYEYFCSIIVLIDMIIRLNIGFFDMDTFIICKKKIFQHYLKHGLPFDILGNVSIVYYLFFPQHDQPLLLLILSKLYMIRKLLINVEETYFHNFQLRNYMKLLKLICTLIFFAHLFACGWIYVGNLGFPNNWIQKAGLQNDNWQSVYLKSIYYALVTMITVGYGDITPQNYSETIFVSFIMVLACGIFGYSLNQIGTIFNDIFKYQEQLRENIAIISIYMKKKKISTPLQFKIRQYLQFYWKENKEEEQQKQLEIKQILSQQLQSELVWDENKLILREARILVDNFSEEVMRKTASIIRHINYTPEEIIFQEGDSDNKNLYFVEKGSCEIFIEGNDKKQTLYEIQSGQYFGTTSFFTGLNRTCSIRSQGFSTLLFINRDDFIDICKQSAPDFEKFCYLRDKVLYENDFSFINSQCYCCHQSHHQLHECQFLHFNNKTNFLNKLTESEKLTQLKRQNVQNNKNKTPTLIKLCTTQKLHKLFMRENQSQLYEYEQNNFLQIIADMYNSEDYEEDDSMILLNEESPVFTVTNIANDEVNTIKSNQRRNNFDQEESSKYFQKSFSLNQNQQLQHQNKFQQMNQQEYQKSQSYNIQSDDHVSKNNINVNFFTAAEPNYMQTQSTDRGRFESFLSNKFRQGEDGLAQKRVSFNEEIVDQKRVSSYEATIDQKSMPIISTILAINNSNITNNNQAYSLTKVVKSNMQPSESNYADRSSITLSKIEVRSRNNSALSNVSCQSPLTKKSQLFFNKISNNFIEQNLEQEVNNKQLEQNSFIHQEERQYNLDQNELQFQQSLSSIVSKNQKDKLVKESSQSSSQIQKLLPSKQSSQIYATQSKSSGTNVLTTLLKVKNITKKIKNKFENAKKNLQELQNQQSSNDKSAKYSELKTFVSEKKQNQNYGINFELISQHSQMFFFLMKHRNIVTYSTTQQILDEQFEKMQDYTHYYPLGNSQIVTKLLSLSQKDRVKHYKRILELSKIEYKNDNSRNVNSISRLKNKFQKEQNSVNTFNKFNNYDVDDSKSQTFQEIFKDIDGDSYSKILNQNNHNLKQHFSQIVNQNPKRRKTTATNKIDQSSQDVEMPTPKLQSQINSINQMSINLGSPIFNYNQKRQSQGSPFVFSKQIALNQIPQTNQAYINTGLIEKPQLTTKTKYQITTIKEVDQQINDMDNDINSNSIIPDPQNSFNITIPNLQVNNQQFKEYLDDL</sequence>
<feature type="transmembrane region" description="Helical" evidence="2">
    <location>
        <begin position="119"/>
        <end position="138"/>
    </location>
</feature>
<dbReference type="SUPFAM" id="SSF81324">
    <property type="entry name" value="Voltage-gated potassium channels"/>
    <property type="match status" value="1"/>
</dbReference>
<feature type="transmembrane region" description="Helical" evidence="2">
    <location>
        <begin position="257"/>
        <end position="277"/>
    </location>
</feature>
<dbReference type="Gene3D" id="1.10.287.630">
    <property type="entry name" value="Helix hairpin bin"/>
    <property type="match status" value="1"/>
</dbReference>
<feature type="transmembrane region" description="Helical" evidence="2">
    <location>
        <begin position="219"/>
        <end position="237"/>
    </location>
</feature>
<dbReference type="Pfam" id="PF00027">
    <property type="entry name" value="cNMP_binding"/>
    <property type="match status" value="1"/>
</dbReference>
<keyword evidence="2" id="KW-0812">Transmembrane</keyword>
<dbReference type="Gene3D" id="1.10.287.70">
    <property type="match status" value="1"/>
</dbReference>
<dbReference type="GO" id="GO:0035725">
    <property type="term" value="P:sodium ion transmembrane transport"/>
    <property type="evidence" value="ECO:0007669"/>
    <property type="project" value="TreeGrafter"/>
</dbReference>
<organism evidence="4 5">
    <name type="scientific">Tetrahymena thermophila (strain SB210)</name>
    <dbReference type="NCBI Taxonomy" id="312017"/>
    <lineage>
        <taxon>Eukaryota</taxon>
        <taxon>Sar</taxon>
        <taxon>Alveolata</taxon>
        <taxon>Ciliophora</taxon>
        <taxon>Intramacronucleata</taxon>
        <taxon>Oligohymenophorea</taxon>
        <taxon>Hymenostomatida</taxon>
        <taxon>Tetrahymenina</taxon>
        <taxon>Tetrahymenidae</taxon>
        <taxon>Tetrahymena</taxon>
    </lineage>
</organism>